<keyword evidence="3" id="KW-0812">Transmembrane</keyword>
<keyword evidence="3" id="KW-0472">Membrane</keyword>
<comment type="caution">
    <text evidence="4">The sequence shown here is derived from an EMBL/GenBank/DDBJ whole genome shotgun (WGS) entry which is preliminary data.</text>
</comment>
<feature type="transmembrane region" description="Helical" evidence="3">
    <location>
        <begin position="20"/>
        <end position="46"/>
    </location>
</feature>
<keyword evidence="3" id="KW-1133">Transmembrane helix</keyword>
<organism evidence="4 5">
    <name type="scientific">Herbiconiux flava</name>
    <dbReference type="NCBI Taxonomy" id="881268"/>
    <lineage>
        <taxon>Bacteria</taxon>
        <taxon>Bacillati</taxon>
        <taxon>Actinomycetota</taxon>
        <taxon>Actinomycetes</taxon>
        <taxon>Micrococcales</taxon>
        <taxon>Microbacteriaceae</taxon>
        <taxon>Herbiconiux</taxon>
    </lineage>
</organism>
<dbReference type="InterPro" id="IPR001733">
    <property type="entry name" value="Peptidase_S26B"/>
</dbReference>
<reference evidence="4 5" key="1">
    <citation type="submission" date="2020-07" db="EMBL/GenBank/DDBJ databases">
        <title>Sequencing the genomes of 1000 actinobacteria strains.</title>
        <authorList>
            <person name="Klenk H.-P."/>
        </authorList>
    </citation>
    <scope>NUCLEOTIDE SEQUENCE [LARGE SCALE GENOMIC DNA]</scope>
    <source>
        <strain evidence="4 5">DSM 26474</strain>
    </source>
</reference>
<evidence type="ECO:0000256" key="3">
    <source>
        <dbReference type="SAM" id="Phobius"/>
    </source>
</evidence>
<sequence>MTGRRVLEVPPRERGMLHAIGVGLSAGLLVLVLGLAVVTILLPLAVGGRPLTVLTQSMEPGLPPGTLIIVKPEPVGEIRLGDVVTYQIESGEPGVVSHRVVEKTFATDGSTTFRTKGDNNDAVDEQPVREVQIVGVLWYSVPLLGWVNTAVNGEARALIVPIVVVALFGYAAWAFASALLTRRRTRRAHRARLGHGHGHGSALVEARPQEFARASDRGSPLRLRGRGEQPRQHRHHEEHVVGRHLRPHPTGRLLAGDDLADDAQHPLAQMVDPVVVPLGADHVDHRRRDQRLGHDAVEQRLDGGLRMRGQRLELGDVLVEDRDRERHPIGEVAVEAALPDAGATSH</sequence>
<dbReference type="GO" id="GO:0006465">
    <property type="term" value="P:signal peptide processing"/>
    <property type="evidence" value="ECO:0007669"/>
    <property type="project" value="UniProtKB-UniRule"/>
</dbReference>
<dbReference type="GO" id="GO:0016020">
    <property type="term" value="C:membrane"/>
    <property type="evidence" value="ECO:0007669"/>
    <property type="project" value="UniProtKB-UniRule"/>
</dbReference>
<evidence type="ECO:0000256" key="2">
    <source>
        <dbReference type="SAM" id="MobiDB-lite"/>
    </source>
</evidence>
<dbReference type="GO" id="GO:0004252">
    <property type="term" value="F:serine-type endopeptidase activity"/>
    <property type="evidence" value="ECO:0007669"/>
    <property type="project" value="UniProtKB-UniRule"/>
</dbReference>
<feature type="region of interest" description="Disordered" evidence="2">
    <location>
        <begin position="211"/>
        <end position="248"/>
    </location>
</feature>
<dbReference type="InterPro" id="IPR019533">
    <property type="entry name" value="Peptidase_S26"/>
</dbReference>
<keyword evidence="5" id="KW-1185">Reference proteome</keyword>
<dbReference type="NCBIfam" id="TIGR02228">
    <property type="entry name" value="sigpep_I_arch"/>
    <property type="match status" value="1"/>
</dbReference>
<protein>
    <recommendedName>
        <fullName evidence="1">Signal peptidase I</fullName>
        <ecNumber evidence="1">3.4.21.89</ecNumber>
    </recommendedName>
</protein>
<dbReference type="Proteomes" id="UP000549913">
    <property type="component" value="Unassembled WGS sequence"/>
</dbReference>
<dbReference type="Gene3D" id="2.10.109.10">
    <property type="entry name" value="Umud Fragment, subunit A"/>
    <property type="match status" value="1"/>
</dbReference>
<name>A0A852SMP8_9MICO</name>
<proteinExistence type="predicted"/>
<dbReference type="PANTHER" id="PTHR10806:SF6">
    <property type="entry name" value="SIGNAL PEPTIDASE COMPLEX CATALYTIC SUBUNIT SEC11"/>
    <property type="match status" value="1"/>
</dbReference>
<evidence type="ECO:0000313" key="5">
    <source>
        <dbReference type="Proteomes" id="UP000549913"/>
    </source>
</evidence>
<dbReference type="GO" id="GO:0009003">
    <property type="term" value="F:signal peptidase activity"/>
    <property type="evidence" value="ECO:0007669"/>
    <property type="project" value="UniProtKB-EC"/>
</dbReference>
<evidence type="ECO:0000256" key="1">
    <source>
        <dbReference type="NCBIfam" id="TIGR02228"/>
    </source>
</evidence>
<gene>
    <name evidence="4" type="ORF">BJ984_001249</name>
</gene>
<feature type="compositionally biased region" description="Basic and acidic residues" evidence="2">
    <location>
        <begin position="225"/>
        <end position="241"/>
    </location>
</feature>
<accession>A0A852SMP8</accession>
<feature type="transmembrane region" description="Helical" evidence="3">
    <location>
        <begin position="158"/>
        <end position="180"/>
    </location>
</feature>
<dbReference type="EMBL" id="JACCBM010000001">
    <property type="protein sequence ID" value="NYD70091.1"/>
    <property type="molecule type" value="Genomic_DNA"/>
</dbReference>
<dbReference type="CDD" id="cd06530">
    <property type="entry name" value="S26_SPase_I"/>
    <property type="match status" value="1"/>
</dbReference>
<evidence type="ECO:0000313" key="4">
    <source>
        <dbReference type="EMBL" id="NYD70091.1"/>
    </source>
</evidence>
<dbReference type="EC" id="3.4.21.89" evidence="1"/>
<dbReference type="AlphaFoldDB" id="A0A852SMP8"/>
<dbReference type="PANTHER" id="PTHR10806">
    <property type="entry name" value="SIGNAL PEPTIDASE COMPLEX CATALYTIC SUBUNIT SEC11"/>
    <property type="match status" value="1"/>
</dbReference>